<feature type="domain" description="Cyclin-like" evidence="4">
    <location>
        <begin position="129"/>
        <end position="213"/>
    </location>
</feature>
<keyword evidence="2" id="KW-0195">Cyclin</keyword>
<dbReference type="SUPFAM" id="SSF47954">
    <property type="entry name" value="Cyclin-like"/>
    <property type="match status" value="2"/>
</dbReference>
<dbReference type="InterPro" id="IPR043198">
    <property type="entry name" value="Cyclin/Ssn8"/>
</dbReference>
<evidence type="ECO:0000256" key="3">
    <source>
        <dbReference type="SAM" id="MobiDB-lite"/>
    </source>
</evidence>
<feature type="compositionally biased region" description="Pro residues" evidence="3">
    <location>
        <begin position="264"/>
        <end position="277"/>
    </location>
</feature>
<feature type="region of interest" description="Disordered" evidence="3">
    <location>
        <begin position="43"/>
        <end position="109"/>
    </location>
</feature>
<dbReference type="InterPro" id="IPR031658">
    <property type="entry name" value="Cyclin_C_2"/>
</dbReference>
<gene>
    <name evidence="5" type="ORF">ACJ72_04794</name>
</gene>
<dbReference type="SMART" id="SM00385">
    <property type="entry name" value="CYCLIN"/>
    <property type="match status" value="1"/>
</dbReference>
<evidence type="ECO:0000259" key="4">
    <source>
        <dbReference type="SMART" id="SM00385"/>
    </source>
</evidence>
<dbReference type="OrthoDB" id="340962at2759"/>
<dbReference type="AlphaFoldDB" id="A0A1B7NVR7"/>
<dbReference type="InterPro" id="IPR013763">
    <property type="entry name" value="Cyclin-like_dom"/>
</dbReference>
<evidence type="ECO:0000313" key="6">
    <source>
        <dbReference type="Proteomes" id="UP000091918"/>
    </source>
</evidence>
<feature type="compositionally biased region" description="Basic and acidic residues" evidence="3">
    <location>
        <begin position="99"/>
        <end position="109"/>
    </location>
</feature>
<protein>
    <recommendedName>
        <fullName evidence="4">Cyclin-like domain-containing protein</fullName>
    </recommendedName>
</protein>
<evidence type="ECO:0000256" key="1">
    <source>
        <dbReference type="ARBA" id="ARBA00008638"/>
    </source>
</evidence>
<dbReference type="Proteomes" id="UP000091918">
    <property type="component" value="Unassembled WGS sequence"/>
</dbReference>
<proteinExistence type="inferred from homology"/>
<name>A0A1B7NVR7_9EURO</name>
<dbReference type="STRING" id="1658172.A0A1B7NVR7"/>
<dbReference type="Gene3D" id="1.10.472.10">
    <property type="entry name" value="Cyclin-like"/>
    <property type="match status" value="1"/>
</dbReference>
<dbReference type="Pfam" id="PF16899">
    <property type="entry name" value="Cyclin_C_2"/>
    <property type="match status" value="1"/>
</dbReference>
<accession>A0A1B7NVR7</accession>
<dbReference type="PANTHER" id="PTHR10026">
    <property type="entry name" value="CYCLIN"/>
    <property type="match status" value="1"/>
</dbReference>
<dbReference type="InterPro" id="IPR036915">
    <property type="entry name" value="Cyclin-like_sf"/>
</dbReference>
<organism evidence="5 6">
    <name type="scientific">Emergomyces africanus</name>
    <dbReference type="NCBI Taxonomy" id="1955775"/>
    <lineage>
        <taxon>Eukaryota</taxon>
        <taxon>Fungi</taxon>
        <taxon>Dikarya</taxon>
        <taxon>Ascomycota</taxon>
        <taxon>Pezizomycotina</taxon>
        <taxon>Eurotiomycetes</taxon>
        <taxon>Eurotiomycetidae</taxon>
        <taxon>Onygenales</taxon>
        <taxon>Ajellomycetaceae</taxon>
        <taxon>Emergomyces</taxon>
    </lineage>
</organism>
<comment type="similarity">
    <text evidence="1">Belongs to the cyclin family. Cyclin C subfamily.</text>
</comment>
<feature type="region of interest" description="Disordered" evidence="3">
    <location>
        <begin position="261"/>
        <end position="282"/>
    </location>
</feature>
<feature type="region of interest" description="Disordered" evidence="3">
    <location>
        <begin position="439"/>
        <end position="489"/>
    </location>
</feature>
<dbReference type="GO" id="GO:0006357">
    <property type="term" value="P:regulation of transcription by RNA polymerase II"/>
    <property type="evidence" value="ECO:0007669"/>
    <property type="project" value="InterPro"/>
</dbReference>
<keyword evidence="6" id="KW-1185">Reference proteome</keyword>
<dbReference type="CDD" id="cd20524">
    <property type="entry name" value="CYCLIN_CCNH_rpt1"/>
    <property type="match status" value="1"/>
</dbReference>
<evidence type="ECO:0000313" key="5">
    <source>
        <dbReference type="EMBL" id="OAX80866.1"/>
    </source>
</evidence>
<evidence type="ECO:0000256" key="2">
    <source>
        <dbReference type="ARBA" id="ARBA00023127"/>
    </source>
</evidence>
<feature type="compositionally biased region" description="Low complexity" evidence="3">
    <location>
        <begin position="80"/>
        <end position="96"/>
    </location>
</feature>
<dbReference type="GO" id="GO:0016538">
    <property type="term" value="F:cyclin-dependent protein serine/threonine kinase regulator activity"/>
    <property type="evidence" value="ECO:0007669"/>
    <property type="project" value="InterPro"/>
</dbReference>
<feature type="compositionally biased region" description="Low complexity" evidence="3">
    <location>
        <begin position="443"/>
        <end position="452"/>
    </location>
</feature>
<dbReference type="EMBL" id="LGUA01000600">
    <property type="protein sequence ID" value="OAX80866.1"/>
    <property type="molecule type" value="Genomic_DNA"/>
</dbReference>
<feature type="compositionally biased region" description="Low complexity" evidence="3">
    <location>
        <begin position="351"/>
        <end position="364"/>
    </location>
</feature>
<comment type="caution">
    <text evidence="5">The sequence shown here is derived from an EMBL/GenBank/DDBJ whole genome shotgun (WGS) entry which is preliminary data.</text>
</comment>
<reference evidence="5 6" key="1">
    <citation type="submission" date="2015-07" db="EMBL/GenBank/DDBJ databases">
        <title>Emmonsia species relationships and genome sequence.</title>
        <authorList>
            <person name="Cuomo C.A."/>
            <person name="Schwartz I.S."/>
            <person name="Kenyon C."/>
            <person name="de Hoog G.S."/>
            <person name="Govender N.P."/>
            <person name="Botha A."/>
            <person name="Moreno L."/>
            <person name="de Vries M."/>
            <person name="Munoz J.F."/>
            <person name="Stielow J.B."/>
        </authorList>
    </citation>
    <scope>NUCLEOTIDE SEQUENCE [LARGE SCALE GENOMIC DNA]</scope>
    <source>
        <strain evidence="5 6">CBS 136260</strain>
    </source>
</reference>
<feature type="region of interest" description="Disordered" evidence="3">
    <location>
        <begin position="336"/>
        <end position="364"/>
    </location>
</feature>
<sequence>MLEDEIYRSSSQYRLWSFTEESLRSIRANTNAVASERVRVAIRRAKKDVRSRQPAAPTPMTRSGSGTPNAAGDADDGNNDDNNNNNNKTAEATGNGEQTAEKEQEQDMEKEIECLTTDEELELVRYYCEKTMELGDEYKPPLPTAVRATAIQYLRRFYLTNSPMTYHPKSIMPCALFLATKTENYYMSLRSFAEHIPNSTPEDIIAPEFLLTQGLRFTFDVRHPFRSLEGGIMELNAIAQGDGAPGPHHPEQQATNLQQAIQSLPPPPPSPANPDPKPSSSITSRIAKAHHNTREILRSAAQMTDVYFLYTPAQIWLSALLLADKPLAEFYIDTKLTPSSSSISPPPPQSSPTAEAAATSSSSLSSSQTQKLFTTIRTKLSLILNSCSTTLSTYQTSHTPTSAPATMKNLKRIGRKLYHCQNPEKIDLRSLTRAAKREGSSVAAATGTPAGTEAEDEAGADAATTTAVNSADGDEAELQRAAKKRKLERERFERDGARLFGGDLVQERKRKAGMD</sequence>